<dbReference type="GO" id="GO:0030544">
    <property type="term" value="F:Hsp70 protein binding"/>
    <property type="evidence" value="ECO:0007669"/>
    <property type="project" value="InterPro"/>
</dbReference>
<gene>
    <name evidence="9" type="ORF">PHYPSEUDO_009090</name>
</gene>
<evidence type="ECO:0000256" key="4">
    <source>
        <dbReference type="ARBA" id="ARBA00022833"/>
    </source>
</evidence>
<evidence type="ECO:0000256" key="3">
    <source>
        <dbReference type="ARBA" id="ARBA00022771"/>
    </source>
</evidence>
<dbReference type="Pfam" id="PF01556">
    <property type="entry name" value="DnaJ_C"/>
    <property type="match status" value="1"/>
</dbReference>
<dbReference type="PROSITE" id="PS51188">
    <property type="entry name" value="ZF_CR"/>
    <property type="match status" value="1"/>
</dbReference>
<keyword evidence="5" id="KW-0143">Chaperone</keyword>
<proteinExistence type="inferred from homology"/>
<dbReference type="CDD" id="cd10719">
    <property type="entry name" value="DnaJ_zf"/>
    <property type="match status" value="1"/>
</dbReference>
<dbReference type="FunFam" id="2.10.230.10:FF:000002">
    <property type="entry name" value="Molecular chaperone DnaJ"/>
    <property type="match status" value="1"/>
</dbReference>
<evidence type="ECO:0000256" key="6">
    <source>
        <dbReference type="PROSITE-ProRule" id="PRU00546"/>
    </source>
</evidence>
<protein>
    <submittedName>
        <fullName evidence="9">Uncharacterized protein</fullName>
    </submittedName>
</protein>
<dbReference type="InterPro" id="IPR044713">
    <property type="entry name" value="DNJA1/2-like"/>
</dbReference>
<evidence type="ECO:0000259" key="7">
    <source>
        <dbReference type="PROSITE" id="PS50076"/>
    </source>
</evidence>
<evidence type="ECO:0000256" key="2">
    <source>
        <dbReference type="ARBA" id="ARBA00022737"/>
    </source>
</evidence>
<evidence type="ECO:0000256" key="1">
    <source>
        <dbReference type="ARBA" id="ARBA00022723"/>
    </source>
</evidence>
<dbReference type="PROSITE" id="PS50076">
    <property type="entry name" value="DNAJ_2"/>
    <property type="match status" value="1"/>
</dbReference>
<feature type="domain" description="CR-type" evidence="8">
    <location>
        <begin position="509"/>
        <end position="591"/>
    </location>
</feature>
<dbReference type="GO" id="GO:0008270">
    <property type="term" value="F:zinc ion binding"/>
    <property type="evidence" value="ECO:0007669"/>
    <property type="project" value="UniProtKB-KW"/>
</dbReference>
<dbReference type="OrthoDB" id="550424at2759"/>
<comment type="caution">
    <text evidence="9">The sequence shown here is derived from an EMBL/GenBank/DDBJ whole genome shotgun (WGS) entry which is preliminary data.</text>
</comment>
<accession>A0A8T1VCV5</accession>
<dbReference type="GO" id="GO:0009408">
    <property type="term" value="P:response to heat"/>
    <property type="evidence" value="ECO:0007669"/>
    <property type="project" value="InterPro"/>
</dbReference>
<dbReference type="PROSITE" id="PS00636">
    <property type="entry name" value="DNAJ_1"/>
    <property type="match status" value="1"/>
</dbReference>
<dbReference type="CDD" id="cd10747">
    <property type="entry name" value="DnaJ_C"/>
    <property type="match status" value="1"/>
</dbReference>
<name>A0A8T1VCV5_9STRA</name>
<dbReference type="GO" id="GO:0005524">
    <property type="term" value="F:ATP binding"/>
    <property type="evidence" value="ECO:0007669"/>
    <property type="project" value="InterPro"/>
</dbReference>
<feature type="domain" description="J" evidence="7">
    <location>
        <begin position="397"/>
        <end position="462"/>
    </location>
</feature>
<dbReference type="InterPro" id="IPR018253">
    <property type="entry name" value="DnaJ_domain_CS"/>
</dbReference>
<dbReference type="FunFam" id="2.60.260.20:FF:000013">
    <property type="entry name" value="DnaJ subfamily B member 11"/>
    <property type="match status" value="1"/>
</dbReference>
<reference evidence="9" key="1">
    <citation type="submission" date="2021-02" db="EMBL/GenBank/DDBJ databases">
        <authorList>
            <person name="Palmer J.M."/>
        </authorList>
    </citation>
    <scope>NUCLEOTIDE SEQUENCE</scope>
    <source>
        <strain evidence="9">SCRP734</strain>
    </source>
</reference>
<dbReference type="EMBL" id="JAGDFM010000374">
    <property type="protein sequence ID" value="KAG7379082.1"/>
    <property type="molecule type" value="Genomic_DNA"/>
</dbReference>
<dbReference type="PANTHER" id="PTHR43888">
    <property type="entry name" value="DNAJ-LIKE-2, ISOFORM A-RELATED"/>
    <property type="match status" value="1"/>
</dbReference>
<dbReference type="InterPro" id="IPR001305">
    <property type="entry name" value="HSP_DnaJ_Cys-rich_dom"/>
</dbReference>
<dbReference type="Proteomes" id="UP000694044">
    <property type="component" value="Unassembled WGS sequence"/>
</dbReference>
<keyword evidence="4 6" id="KW-0862">Zinc</keyword>
<dbReference type="CDD" id="cd06257">
    <property type="entry name" value="DnaJ"/>
    <property type="match status" value="1"/>
</dbReference>
<dbReference type="Pfam" id="PF00684">
    <property type="entry name" value="DnaJ_CXXCXGXG"/>
    <property type="match status" value="1"/>
</dbReference>
<keyword evidence="3 6" id="KW-0863">Zinc-finger</keyword>
<dbReference type="InterPro" id="IPR012724">
    <property type="entry name" value="DnaJ"/>
</dbReference>
<evidence type="ECO:0000259" key="8">
    <source>
        <dbReference type="PROSITE" id="PS51188"/>
    </source>
</evidence>
<keyword evidence="10" id="KW-1185">Reference proteome</keyword>
<dbReference type="InterPro" id="IPR001623">
    <property type="entry name" value="DnaJ_domain"/>
</dbReference>
<dbReference type="Pfam" id="PF00226">
    <property type="entry name" value="DnaJ"/>
    <property type="match status" value="1"/>
</dbReference>
<dbReference type="HAMAP" id="MF_01152">
    <property type="entry name" value="DnaJ"/>
    <property type="match status" value="1"/>
</dbReference>
<dbReference type="GO" id="GO:0006457">
    <property type="term" value="P:protein folding"/>
    <property type="evidence" value="ECO:0007669"/>
    <property type="project" value="InterPro"/>
</dbReference>
<evidence type="ECO:0000313" key="9">
    <source>
        <dbReference type="EMBL" id="KAG7379082.1"/>
    </source>
</evidence>
<feature type="zinc finger region" description="CR-type" evidence="6">
    <location>
        <begin position="509"/>
        <end position="591"/>
    </location>
</feature>
<evidence type="ECO:0000256" key="5">
    <source>
        <dbReference type="ARBA" id="ARBA00023186"/>
    </source>
</evidence>
<dbReference type="SMART" id="SM00271">
    <property type="entry name" value="DnaJ"/>
    <property type="match status" value="1"/>
</dbReference>
<dbReference type="AlphaFoldDB" id="A0A8T1VCV5"/>
<dbReference type="InterPro" id="IPR002939">
    <property type="entry name" value="DnaJ_C"/>
</dbReference>
<dbReference type="GO" id="GO:0051082">
    <property type="term" value="F:unfolded protein binding"/>
    <property type="evidence" value="ECO:0007669"/>
    <property type="project" value="InterPro"/>
</dbReference>
<keyword evidence="2" id="KW-0677">Repeat</keyword>
<organism evidence="9 10">
    <name type="scientific">Phytophthora pseudosyringae</name>
    <dbReference type="NCBI Taxonomy" id="221518"/>
    <lineage>
        <taxon>Eukaryota</taxon>
        <taxon>Sar</taxon>
        <taxon>Stramenopiles</taxon>
        <taxon>Oomycota</taxon>
        <taxon>Peronosporomycetes</taxon>
        <taxon>Peronosporales</taxon>
        <taxon>Peronosporaceae</taxon>
        <taxon>Phytophthora</taxon>
    </lineage>
</organism>
<sequence length="737" mass="83805">MDADGCRCASLEDNRVVRQQRWRELCAKFYYDQDAAAKRVLECFEARKVDEISISAVEETGPDEAFNETVQMLGLQKCMVPGHEENFNQTVQMLEVVKNEVRAGYHDHVSNQRYAEFDTRAQESQGTHFELWTDDNGRQQLSVRVQHDYLRSMESHAKMMERVEVFIKKHVSNVGCHPFLAGLHAALQWNLESSTVVAWKLSDSVFVESGDSEFTHNALALLVLALTFSHCESSVNGTPGTTNNSRVKTRDWYLDPYMSDHDIRQLMRLFPAAKRLEGRPTGTKMLTKMDRANVHGQLDEIPKFFNRCVFTTPKHYHKAYALRSRRRILVTYLSTWTSRGGRSWVAMVVRRRSPLLLLLALTLLTFASDARAFGFNFGFDGGRQEHQRHEHEHEHVDLYETLGLTMEASEVQIKKAYRKLSLKYHPDKNKGDEEAESRFHEISRAYEVLSDAQKRQVYDLEGFEGLEREEKQGGRQASPFDAFFGGGGKQRGPDAAVDVPVTLEELYNGAKKQAQFARNVICRKCRGTGAKGGKTTMCKTCGGSGHVLVEQKMGPGFTVQMQQPCPKCGGRGKTFKEACPFCHGHKVVQEDKVLTAEIEKGMPSTHQIVFERESEQRPGMVPGDVIFRLHQVPHDRFRRAGDDLSYDLEISLEEALLGYKKPMKHLDDRTVVLTNSKVTTPFEVRTVQDEGMPVHNYPSQRGSLHVHHEIRFPTMLSAEQKELVKQLLPEDPVAAVE</sequence>
<keyword evidence="1 6" id="KW-0479">Metal-binding</keyword>
<evidence type="ECO:0000313" key="10">
    <source>
        <dbReference type="Proteomes" id="UP000694044"/>
    </source>
</evidence>